<evidence type="ECO:0000313" key="1">
    <source>
        <dbReference type="EMBL" id="KAI3791960.1"/>
    </source>
</evidence>
<dbReference type="Proteomes" id="UP001055811">
    <property type="component" value="Linkage Group LG01"/>
</dbReference>
<dbReference type="EMBL" id="CM042009">
    <property type="protein sequence ID" value="KAI3791960.1"/>
    <property type="molecule type" value="Genomic_DNA"/>
</dbReference>
<sequence>MVSNDGAVNIADLQSLELDELEAEIKDRLVIETEKKKLQEDLHRRIHDQKLAREILRMPEDEWEAVGDSFERPYGEGSSSSKSKENTEVFRVYFKGMLSEERVRSTSSSQKTMTFAGIGVAICDSRDELIFEMRKPLDLIEGDRINRRSVEGKALIEALNAAAALDLKRIIFYCDYYTLYQQVSGRWPPKQAKLKAFVDHIKHLRKSFTYSAPSFIARNDVKFAFKLAREAISSQINKPSESNDGKLENCVICSDDKFTDQFFTIDNCKHKYCFSCMKQHVEVKLLHGIVPKCPHEGCELELKVESCEIFMTPKLIEMMKHRIKEASIPVTEKVYCPYPKCSALMSKSQLSKLPRFINENGARTCFKCHGDFCVNCRVPWHKNMNCTEYKRRNPTPLVEESKLKNLAARNLWRQCIKCKHMIELIAGCYHMTCRCGYEFCYTCGAEWKNKKPTCTCPIWDEENIVDSEYDDDDDFDDDDDDFDDDDDYDSDDDEYYF</sequence>
<evidence type="ECO:0000313" key="2">
    <source>
        <dbReference type="Proteomes" id="UP001055811"/>
    </source>
</evidence>
<keyword evidence="2" id="KW-1185">Reference proteome</keyword>
<reference evidence="2" key="1">
    <citation type="journal article" date="2022" name="Mol. Ecol. Resour.">
        <title>The genomes of chicory, endive, great burdock and yacon provide insights into Asteraceae palaeo-polyploidization history and plant inulin production.</title>
        <authorList>
            <person name="Fan W."/>
            <person name="Wang S."/>
            <person name="Wang H."/>
            <person name="Wang A."/>
            <person name="Jiang F."/>
            <person name="Liu H."/>
            <person name="Zhao H."/>
            <person name="Xu D."/>
            <person name="Zhang Y."/>
        </authorList>
    </citation>
    <scope>NUCLEOTIDE SEQUENCE [LARGE SCALE GENOMIC DNA]</scope>
    <source>
        <strain evidence="2">cv. Punajuju</strain>
    </source>
</reference>
<organism evidence="1 2">
    <name type="scientific">Cichorium intybus</name>
    <name type="common">Chicory</name>
    <dbReference type="NCBI Taxonomy" id="13427"/>
    <lineage>
        <taxon>Eukaryota</taxon>
        <taxon>Viridiplantae</taxon>
        <taxon>Streptophyta</taxon>
        <taxon>Embryophyta</taxon>
        <taxon>Tracheophyta</taxon>
        <taxon>Spermatophyta</taxon>
        <taxon>Magnoliopsida</taxon>
        <taxon>eudicotyledons</taxon>
        <taxon>Gunneridae</taxon>
        <taxon>Pentapetalae</taxon>
        <taxon>asterids</taxon>
        <taxon>campanulids</taxon>
        <taxon>Asterales</taxon>
        <taxon>Asteraceae</taxon>
        <taxon>Cichorioideae</taxon>
        <taxon>Cichorieae</taxon>
        <taxon>Cichoriinae</taxon>
        <taxon>Cichorium</taxon>
    </lineage>
</organism>
<protein>
    <submittedName>
        <fullName evidence="1">Uncharacterized protein</fullName>
    </submittedName>
</protein>
<reference evidence="1 2" key="2">
    <citation type="journal article" date="2022" name="Mol. Ecol. Resour.">
        <title>The genomes of chicory, endive, great burdock and yacon provide insights into Asteraceae paleo-polyploidization history and plant inulin production.</title>
        <authorList>
            <person name="Fan W."/>
            <person name="Wang S."/>
            <person name="Wang H."/>
            <person name="Wang A."/>
            <person name="Jiang F."/>
            <person name="Liu H."/>
            <person name="Zhao H."/>
            <person name="Xu D."/>
            <person name="Zhang Y."/>
        </authorList>
    </citation>
    <scope>NUCLEOTIDE SEQUENCE [LARGE SCALE GENOMIC DNA]</scope>
    <source>
        <strain evidence="2">cv. Punajuju</strain>
        <tissue evidence="1">Leaves</tissue>
    </source>
</reference>
<proteinExistence type="predicted"/>
<accession>A0ACB9H9W2</accession>
<comment type="caution">
    <text evidence="1">The sequence shown here is derived from an EMBL/GenBank/DDBJ whole genome shotgun (WGS) entry which is preliminary data.</text>
</comment>
<name>A0ACB9H9W2_CICIN</name>
<gene>
    <name evidence="1" type="ORF">L2E82_05827</name>
</gene>